<dbReference type="PANTHER" id="PTHR12302">
    <property type="entry name" value="EBNA2 BINDING PROTEIN P100"/>
    <property type="match status" value="1"/>
</dbReference>
<reference evidence="5 6" key="1">
    <citation type="journal article" date="2013" name="Front. Microbiol.">
        <title>The genome of Nitrospina gracilis illuminates the metabolism and evolution of the major marine nitrite oxidizer.</title>
        <authorList>
            <person name="Luecker S."/>
            <person name="Nowka B."/>
            <person name="Rattei T."/>
            <person name="Spieck E."/>
            <person name="and Daims H."/>
        </authorList>
    </citation>
    <scope>NUCLEOTIDE SEQUENCE [LARGE SCALE GENOMIC DNA]</scope>
    <source>
        <strain evidence="5 6">3/211</strain>
    </source>
</reference>
<keyword evidence="6" id="KW-1185">Reference proteome</keyword>
<dbReference type="GO" id="GO:0016787">
    <property type="term" value="F:hydrolase activity"/>
    <property type="evidence" value="ECO:0007669"/>
    <property type="project" value="UniProtKB-KW"/>
</dbReference>
<dbReference type="RefSeq" id="WP_005006927.1">
    <property type="nucleotide sequence ID" value="NZ_HG422173.1"/>
</dbReference>
<dbReference type="HOGENOM" id="CLU_046484_7_0_0"/>
<evidence type="ECO:0000259" key="4">
    <source>
        <dbReference type="PROSITE" id="PS50830"/>
    </source>
</evidence>
<name>M1Z9U3_NITG3</name>
<dbReference type="Proteomes" id="UP000011704">
    <property type="component" value="Unassembled WGS sequence"/>
</dbReference>
<dbReference type="InterPro" id="IPR035437">
    <property type="entry name" value="SNase_OB-fold_sf"/>
</dbReference>
<dbReference type="InterPro" id="IPR016071">
    <property type="entry name" value="Staphylococal_nuclease_OB-fold"/>
</dbReference>
<evidence type="ECO:0000256" key="1">
    <source>
        <dbReference type="ARBA" id="ARBA00022722"/>
    </source>
</evidence>
<keyword evidence="3" id="KW-0378">Hydrolase</keyword>
<dbReference type="PANTHER" id="PTHR12302:SF3">
    <property type="entry name" value="SERINE_THREONINE-PROTEIN KINASE 31"/>
    <property type="match status" value="1"/>
</dbReference>
<dbReference type="InterPro" id="IPR035451">
    <property type="entry name" value="Ada-like_dom_sf"/>
</dbReference>
<dbReference type="Pfam" id="PF00565">
    <property type="entry name" value="SNase"/>
    <property type="match status" value="1"/>
</dbReference>
<evidence type="ECO:0000256" key="3">
    <source>
        <dbReference type="ARBA" id="ARBA00022801"/>
    </source>
</evidence>
<sequence>MHFIKLAVGAVLLTAALGSPEKILVGHAVEILSGDAFALEVENKRYKVRLEEVDAPEPGQPFGKQAFDYLDELIRHRAIRVDVSFVDKDGWHVGRAVLAGGRVVNEEVIAQGYGWHYRATPDPDERLTTLEQHAFAHSLGLWMQEEPIPPWEHRREKVIPDAPWSQAEMDYDRVLHYGIIGDPQSRTYQWPACRGYSRAARIRKPVLFQTRKQAEEMGYRPAPQCPS</sequence>
<gene>
    <name evidence="5" type="ORF">NITGR_190072</name>
</gene>
<dbReference type="SUPFAM" id="SSF57884">
    <property type="entry name" value="Ada DNA repair protein, N-terminal domain (N-Ada 10)"/>
    <property type="match status" value="1"/>
</dbReference>
<dbReference type="SMART" id="SM00318">
    <property type="entry name" value="SNc"/>
    <property type="match status" value="1"/>
</dbReference>
<accession>M1Z9U3</accession>
<dbReference type="InParanoid" id="M1Z9U3"/>
<dbReference type="GO" id="GO:0004519">
    <property type="term" value="F:endonuclease activity"/>
    <property type="evidence" value="ECO:0007669"/>
    <property type="project" value="UniProtKB-KW"/>
</dbReference>
<dbReference type="STRING" id="1266370.NITGR_190072"/>
<protein>
    <submittedName>
        <fullName evidence="5">Putative Nuclease (SNase domain protein)</fullName>
    </submittedName>
</protein>
<proteinExistence type="predicted"/>
<dbReference type="Gene3D" id="2.40.50.90">
    <property type="match status" value="1"/>
</dbReference>
<dbReference type="Gene3D" id="3.40.10.10">
    <property type="entry name" value="DNA Methylphosphotriester Repair Domain"/>
    <property type="match status" value="1"/>
</dbReference>
<comment type="caution">
    <text evidence="5">The sequence shown here is derived from an EMBL/GenBank/DDBJ whole genome shotgun (WGS) entry which is preliminary data.</text>
</comment>
<dbReference type="EMBL" id="CAQJ01000021">
    <property type="protein sequence ID" value="CCQ89962.1"/>
    <property type="molecule type" value="Genomic_DNA"/>
</dbReference>
<evidence type="ECO:0000313" key="6">
    <source>
        <dbReference type="Proteomes" id="UP000011704"/>
    </source>
</evidence>
<keyword evidence="1" id="KW-0540">Nuclease</keyword>
<organism evidence="5 6">
    <name type="scientific">Nitrospina gracilis (strain 3/211)</name>
    <dbReference type="NCBI Taxonomy" id="1266370"/>
    <lineage>
        <taxon>Bacteria</taxon>
        <taxon>Pseudomonadati</taxon>
        <taxon>Nitrospinota/Tectimicrobiota group</taxon>
        <taxon>Nitrospinota</taxon>
        <taxon>Nitrospinia</taxon>
        <taxon>Nitrospinales</taxon>
        <taxon>Nitrospinaceae</taxon>
        <taxon>Nitrospina</taxon>
    </lineage>
</organism>
<dbReference type="PROSITE" id="PS50830">
    <property type="entry name" value="TNASE_3"/>
    <property type="match status" value="1"/>
</dbReference>
<dbReference type="OrthoDB" id="9805504at2"/>
<keyword evidence="2" id="KW-0255">Endonuclease</keyword>
<evidence type="ECO:0000256" key="2">
    <source>
        <dbReference type="ARBA" id="ARBA00022759"/>
    </source>
</evidence>
<dbReference type="AlphaFoldDB" id="M1Z9U3"/>
<feature type="domain" description="TNase-like" evidence="4">
    <location>
        <begin position="22"/>
        <end position="144"/>
    </location>
</feature>
<evidence type="ECO:0000313" key="5">
    <source>
        <dbReference type="EMBL" id="CCQ89962.1"/>
    </source>
</evidence>
<dbReference type="SUPFAM" id="SSF50199">
    <property type="entry name" value="Staphylococcal nuclease"/>
    <property type="match status" value="1"/>
</dbReference>